<keyword evidence="4" id="KW-1185">Reference proteome</keyword>
<sequence precursor="true">MKTTIAITLAAIAAMPLAAGADDFPKRTVELIFPWGPGNAMSASQILAEAMSEELGVSIPVISTPGAAGTKAFQIAMNKPADGYTILDGYVAPLVLQPVLGKADWTYADFVPLHAAFSNAFAIGTAADDDRWANFEAMMNYCADHPAELRYTTGSRNNLPHMVIAKVLQSYDCVAQNIPYTANGDAMSDLKNGVLDFGFINVGDYQQNGDDYTIQLVLSELPASAAAFGGAPSIADLDVDLGLSGLGPMGWNWWLVRKDTPPDRLEILREAMKAAIERPEVQEKVNALGFAALEWDWDQYDEIVGPVAGQFEAMGNALKWEEEQLAKY</sequence>
<evidence type="ECO:0000256" key="2">
    <source>
        <dbReference type="SAM" id="SignalP"/>
    </source>
</evidence>
<geneLocation type="plasmid" evidence="4">
    <name>pmm593</name>
</geneLocation>
<gene>
    <name evidence="3" type="ORF">Mame_04803</name>
</gene>
<keyword evidence="3" id="KW-0675">Receptor</keyword>
<dbReference type="EMBL" id="CP020331">
    <property type="protein sequence ID" value="AQZ54095.1"/>
    <property type="molecule type" value="Genomic_DNA"/>
</dbReference>
<dbReference type="Pfam" id="PF03401">
    <property type="entry name" value="TctC"/>
    <property type="match status" value="1"/>
</dbReference>
<protein>
    <submittedName>
        <fullName evidence="3">Tripartite tricarboxylate transporter family receptor</fullName>
    </submittedName>
</protein>
<proteinExistence type="inferred from homology"/>
<organism evidence="3 4">
    <name type="scientific">Martelella mediterranea DSM 17316</name>
    <dbReference type="NCBI Taxonomy" id="1122214"/>
    <lineage>
        <taxon>Bacteria</taxon>
        <taxon>Pseudomonadati</taxon>
        <taxon>Pseudomonadota</taxon>
        <taxon>Alphaproteobacteria</taxon>
        <taxon>Hyphomicrobiales</taxon>
        <taxon>Aurantimonadaceae</taxon>
        <taxon>Martelella</taxon>
    </lineage>
</organism>
<dbReference type="InterPro" id="IPR005064">
    <property type="entry name" value="BUG"/>
</dbReference>
<keyword evidence="2" id="KW-0732">Signal</keyword>
<dbReference type="OrthoDB" id="8443386at2"/>
<name>A0A1U9Z8S3_9HYPH</name>
<dbReference type="PANTHER" id="PTHR42928">
    <property type="entry name" value="TRICARBOXYLATE-BINDING PROTEIN"/>
    <property type="match status" value="1"/>
</dbReference>
<feature type="chain" id="PRO_5010725607" evidence="2">
    <location>
        <begin position="22"/>
        <end position="328"/>
    </location>
</feature>
<reference evidence="3 4" key="1">
    <citation type="submission" date="2017-03" db="EMBL/GenBank/DDBJ databases">
        <title>Foreign affairs: Plasmid Transfer between Roseobacters and Rhizobia.</title>
        <authorList>
            <person name="Bartling P."/>
            <person name="Bunk B."/>
            <person name="Overmann J."/>
            <person name="Brinkmann H."/>
            <person name="Petersen J."/>
        </authorList>
    </citation>
    <scope>NUCLEOTIDE SEQUENCE [LARGE SCALE GENOMIC DNA]</scope>
    <source>
        <strain evidence="3 4">MACL11</strain>
        <plasmid evidence="4">Plasmid pmm593</plasmid>
    </source>
</reference>
<feature type="signal peptide" evidence="2">
    <location>
        <begin position="1"/>
        <end position="21"/>
    </location>
</feature>
<dbReference type="eggNOG" id="COG3181">
    <property type="taxonomic scope" value="Bacteria"/>
</dbReference>
<dbReference type="Gene3D" id="3.40.190.10">
    <property type="entry name" value="Periplasmic binding protein-like II"/>
    <property type="match status" value="1"/>
</dbReference>
<dbReference type="Proteomes" id="UP000191135">
    <property type="component" value="Plasmid pMM593"/>
</dbReference>
<dbReference type="AlphaFoldDB" id="A0A1U9Z8S3"/>
<evidence type="ECO:0000313" key="4">
    <source>
        <dbReference type="Proteomes" id="UP000191135"/>
    </source>
</evidence>
<keyword evidence="3" id="KW-0614">Plasmid</keyword>
<evidence type="ECO:0000256" key="1">
    <source>
        <dbReference type="ARBA" id="ARBA00006987"/>
    </source>
</evidence>
<dbReference type="RefSeq" id="WP_018064114.1">
    <property type="nucleotide sequence ID" value="NZ_AQWH01000005.1"/>
</dbReference>
<evidence type="ECO:0000313" key="3">
    <source>
        <dbReference type="EMBL" id="AQZ54095.1"/>
    </source>
</evidence>
<dbReference type="Gene3D" id="3.40.190.150">
    <property type="entry name" value="Bordetella uptake gene, domain 1"/>
    <property type="match status" value="1"/>
</dbReference>
<dbReference type="KEGG" id="mmed:Mame_04803"/>
<dbReference type="PANTHER" id="PTHR42928:SF5">
    <property type="entry name" value="BLR1237 PROTEIN"/>
    <property type="match status" value="1"/>
</dbReference>
<accession>A0A1U9Z8S3</accession>
<comment type="similarity">
    <text evidence="1">Belongs to the UPF0065 (bug) family.</text>
</comment>
<dbReference type="InterPro" id="IPR042100">
    <property type="entry name" value="Bug_dom1"/>
</dbReference>